<evidence type="ECO:0000256" key="1">
    <source>
        <dbReference type="ARBA" id="ARBA00023319"/>
    </source>
</evidence>
<dbReference type="GO" id="GO:0016020">
    <property type="term" value="C:membrane"/>
    <property type="evidence" value="ECO:0007669"/>
    <property type="project" value="InterPro"/>
</dbReference>
<keyword evidence="6" id="KW-1185">Reference proteome</keyword>
<evidence type="ECO:0000256" key="3">
    <source>
        <dbReference type="SAM" id="SignalP"/>
    </source>
</evidence>
<keyword evidence="2" id="KW-0812">Transmembrane</keyword>
<feature type="chain" id="PRO_5034376382" evidence="3">
    <location>
        <begin position="17"/>
        <end position="433"/>
    </location>
</feature>
<dbReference type="Proteomes" id="UP000694523">
    <property type="component" value="Unplaced"/>
</dbReference>
<protein>
    <submittedName>
        <fullName evidence="5">TAP binding protein like</fullName>
    </submittedName>
</protein>
<feature type="signal peptide" evidence="3">
    <location>
        <begin position="1"/>
        <end position="16"/>
    </location>
</feature>
<organism evidence="5 6">
    <name type="scientific">Neogobius melanostomus</name>
    <name type="common">round goby</name>
    <dbReference type="NCBI Taxonomy" id="47308"/>
    <lineage>
        <taxon>Eukaryota</taxon>
        <taxon>Metazoa</taxon>
        <taxon>Chordata</taxon>
        <taxon>Craniata</taxon>
        <taxon>Vertebrata</taxon>
        <taxon>Euteleostomi</taxon>
        <taxon>Actinopterygii</taxon>
        <taxon>Neopterygii</taxon>
        <taxon>Teleostei</taxon>
        <taxon>Neoteleostei</taxon>
        <taxon>Acanthomorphata</taxon>
        <taxon>Gobiaria</taxon>
        <taxon>Gobiiformes</taxon>
        <taxon>Gobioidei</taxon>
        <taxon>Gobiidae</taxon>
        <taxon>Benthophilinae</taxon>
        <taxon>Neogobiini</taxon>
        <taxon>Neogobius</taxon>
    </lineage>
</organism>
<dbReference type="PROSITE" id="PS50835">
    <property type="entry name" value="IG_LIKE"/>
    <property type="match status" value="2"/>
</dbReference>
<dbReference type="GO" id="GO:0019885">
    <property type="term" value="P:antigen processing and presentation of endogenous peptide antigen via MHC class I"/>
    <property type="evidence" value="ECO:0007669"/>
    <property type="project" value="InterPro"/>
</dbReference>
<dbReference type="InterPro" id="IPR003597">
    <property type="entry name" value="Ig_C1-set"/>
</dbReference>
<dbReference type="InterPro" id="IPR013783">
    <property type="entry name" value="Ig-like_fold"/>
</dbReference>
<accession>A0A8C6WHM0</accession>
<dbReference type="SMART" id="SM00409">
    <property type="entry name" value="IG"/>
    <property type="match status" value="2"/>
</dbReference>
<dbReference type="InterPro" id="IPR003599">
    <property type="entry name" value="Ig_sub"/>
</dbReference>
<dbReference type="InterPro" id="IPR008056">
    <property type="entry name" value="Tapasin"/>
</dbReference>
<dbReference type="SMART" id="SM00406">
    <property type="entry name" value="IGv"/>
    <property type="match status" value="1"/>
</dbReference>
<dbReference type="SMART" id="SM00407">
    <property type="entry name" value="IGc1"/>
    <property type="match status" value="1"/>
</dbReference>
<dbReference type="InterPro" id="IPR036179">
    <property type="entry name" value="Ig-like_dom_sf"/>
</dbReference>
<reference evidence="5" key="1">
    <citation type="submission" date="2025-08" db="UniProtKB">
        <authorList>
            <consortium name="Ensembl"/>
        </authorList>
    </citation>
    <scope>IDENTIFICATION</scope>
</reference>
<dbReference type="AlphaFoldDB" id="A0A8C6WHM0"/>
<dbReference type="Gene3D" id="2.60.40.10">
    <property type="entry name" value="Immunoglobulins"/>
    <property type="match status" value="3"/>
</dbReference>
<dbReference type="SUPFAM" id="SSF48726">
    <property type="entry name" value="Immunoglobulin"/>
    <property type="match status" value="2"/>
</dbReference>
<keyword evidence="2" id="KW-0472">Membrane</keyword>
<dbReference type="InterPro" id="IPR013106">
    <property type="entry name" value="Ig_V-set"/>
</dbReference>
<evidence type="ECO:0000313" key="6">
    <source>
        <dbReference type="Proteomes" id="UP000694523"/>
    </source>
</evidence>
<dbReference type="InterPro" id="IPR050380">
    <property type="entry name" value="Immune_Resp_Modulators"/>
</dbReference>
<dbReference type="Ensembl" id="ENSNMLT00000008633.1">
    <property type="protein sequence ID" value="ENSNMLP00000007576.1"/>
    <property type="gene ID" value="ENSNMLG00000005444.1"/>
</dbReference>
<evidence type="ECO:0000313" key="5">
    <source>
        <dbReference type="Ensembl" id="ENSNMLP00000007576.1"/>
    </source>
</evidence>
<evidence type="ECO:0000256" key="2">
    <source>
        <dbReference type="SAM" id="Phobius"/>
    </source>
</evidence>
<keyword evidence="2" id="KW-1133">Transmembrane helix</keyword>
<dbReference type="Pfam" id="PF07654">
    <property type="entry name" value="C1-set"/>
    <property type="match status" value="1"/>
</dbReference>
<dbReference type="PANTHER" id="PTHR23411">
    <property type="entry name" value="TAPASIN"/>
    <property type="match status" value="1"/>
</dbReference>
<dbReference type="PRINTS" id="PR01669">
    <property type="entry name" value="TAPASIN"/>
</dbReference>
<dbReference type="Pfam" id="PF07686">
    <property type="entry name" value="V-set"/>
    <property type="match status" value="1"/>
</dbReference>
<feature type="domain" description="Ig-like" evidence="4">
    <location>
        <begin position="179"/>
        <end position="301"/>
    </location>
</feature>
<keyword evidence="3" id="KW-0732">Signal</keyword>
<feature type="transmembrane region" description="Helical" evidence="2">
    <location>
        <begin position="413"/>
        <end position="432"/>
    </location>
</feature>
<keyword evidence="1" id="KW-0393">Immunoglobulin domain</keyword>
<reference evidence="5" key="2">
    <citation type="submission" date="2025-09" db="UniProtKB">
        <authorList>
            <consortium name="Ensembl"/>
        </authorList>
    </citation>
    <scope>IDENTIFICATION</scope>
</reference>
<evidence type="ECO:0000259" key="4">
    <source>
        <dbReference type="PROSITE" id="PS50835"/>
    </source>
</evidence>
<name>A0A8C6WHM0_9GOBI</name>
<dbReference type="InterPro" id="IPR007110">
    <property type="entry name" value="Ig-like_dom"/>
</dbReference>
<feature type="domain" description="Ig-like" evidence="4">
    <location>
        <begin position="306"/>
        <end position="407"/>
    </location>
</feature>
<proteinExistence type="predicted"/>
<sequence>MFLVILFGFSVMRVYGDEAAGVADLVLSCVLVEDGAAHGGTGGGGGGGGFSRTPATLVLKDVSVGPDQSLEMLTPFIPASEPDPELVLIEATVSKPDIPNSDVLLHADCNGQEVTCEMSRYSPNDALKNPDQAFFMVSLHIEGVDFSTSLILQTVKVEQPAQRHIQLGLPLSQSGTVQTEVIMVVHSDVRSVTAPLKGDVLVPCGFKQQDSPLAPDVHIEWRVQHRGKGRKVFEMKTPLEDAEGKAEILAERSDSSVSAEGVVSEGNASLSMSRLKVADEGTYICTVTIGQFHAQQVIQLNVIQLPEVSLSDYRLALKSDTTLSCHSSKFYPLDAQIEWYSRGPEDTERVVFSGKASLSGHRRHGDGTFSLSSHLTVPHTIAPGTEITCVVSHPALDTPHSETATVKSPEPDSYWWVLGFLIITVLFFLQVMK</sequence>